<reference evidence="3 4" key="1">
    <citation type="submission" date="2015-01" db="EMBL/GenBank/DDBJ databases">
        <title>The Genome Sequence of Exophiala oligosperma CBS72588.</title>
        <authorList>
            <consortium name="The Broad Institute Genomics Platform"/>
            <person name="Cuomo C."/>
            <person name="de Hoog S."/>
            <person name="Gorbushina A."/>
            <person name="Stielow B."/>
            <person name="Teixiera M."/>
            <person name="Abouelleil A."/>
            <person name="Chapman S.B."/>
            <person name="Priest M."/>
            <person name="Young S.K."/>
            <person name="Wortman J."/>
            <person name="Nusbaum C."/>
            <person name="Birren B."/>
        </authorList>
    </citation>
    <scope>NUCLEOTIDE SEQUENCE [LARGE SCALE GENOMIC DNA]</scope>
    <source>
        <strain evidence="3 4">CBS 72588</strain>
    </source>
</reference>
<dbReference type="InterPro" id="IPR058055">
    <property type="entry name" value="PA-PLA1"/>
</dbReference>
<keyword evidence="4" id="KW-1185">Reference proteome</keyword>
<dbReference type="Proteomes" id="UP000053342">
    <property type="component" value="Unassembled WGS sequence"/>
</dbReference>
<feature type="compositionally biased region" description="Low complexity" evidence="1">
    <location>
        <begin position="209"/>
        <end position="223"/>
    </location>
</feature>
<dbReference type="Pfam" id="PF02862">
    <property type="entry name" value="DDHD"/>
    <property type="match status" value="1"/>
</dbReference>
<dbReference type="RefSeq" id="XP_016261206.1">
    <property type="nucleotide sequence ID" value="XM_016407726.1"/>
</dbReference>
<dbReference type="PANTHER" id="PTHR23509:SF10">
    <property type="entry name" value="LD21067P"/>
    <property type="match status" value="1"/>
</dbReference>
<dbReference type="GO" id="GO:0004620">
    <property type="term" value="F:phospholipase activity"/>
    <property type="evidence" value="ECO:0007669"/>
    <property type="project" value="TreeGrafter"/>
</dbReference>
<dbReference type="GeneID" id="27358663"/>
<dbReference type="Pfam" id="PF23463">
    <property type="entry name" value="WWE_2"/>
    <property type="match status" value="1"/>
</dbReference>
<dbReference type="InterPro" id="IPR055555">
    <property type="entry name" value="PA-PLA1_DUF7131"/>
</dbReference>
<dbReference type="InterPro" id="IPR004177">
    <property type="entry name" value="DDHD_dom"/>
</dbReference>
<feature type="compositionally biased region" description="Polar residues" evidence="1">
    <location>
        <begin position="1"/>
        <end position="22"/>
    </location>
</feature>
<feature type="domain" description="DDHD" evidence="2">
    <location>
        <begin position="604"/>
        <end position="949"/>
    </location>
</feature>
<proteinExistence type="predicted"/>
<dbReference type="VEuPathDB" id="FungiDB:PV06_06589"/>
<feature type="region of interest" description="Disordered" evidence="1">
    <location>
        <begin position="1"/>
        <end position="65"/>
    </location>
</feature>
<feature type="compositionally biased region" description="Basic and acidic residues" evidence="1">
    <location>
        <begin position="388"/>
        <end position="398"/>
    </location>
</feature>
<accession>A0A0D2DF12</accession>
<feature type="compositionally biased region" description="Polar residues" evidence="1">
    <location>
        <begin position="230"/>
        <end position="245"/>
    </location>
</feature>
<protein>
    <recommendedName>
        <fullName evidence="2">DDHD domain-containing protein</fullName>
    </recommendedName>
</protein>
<feature type="compositionally biased region" description="Gly residues" evidence="1">
    <location>
        <begin position="867"/>
        <end position="879"/>
    </location>
</feature>
<feature type="region of interest" description="Disordered" evidence="1">
    <location>
        <begin position="847"/>
        <end position="891"/>
    </location>
</feature>
<evidence type="ECO:0000259" key="2">
    <source>
        <dbReference type="PROSITE" id="PS51043"/>
    </source>
</evidence>
<dbReference type="PANTHER" id="PTHR23509">
    <property type="entry name" value="PA-PL1 PHOSPHOLIPASE FAMILY"/>
    <property type="match status" value="1"/>
</dbReference>
<gene>
    <name evidence="3" type="ORF">PV06_06589</name>
</gene>
<feature type="region of interest" description="Disordered" evidence="1">
    <location>
        <begin position="209"/>
        <end position="247"/>
    </location>
</feature>
<evidence type="ECO:0000313" key="4">
    <source>
        <dbReference type="Proteomes" id="UP000053342"/>
    </source>
</evidence>
<feature type="compositionally biased region" description="Low complexity" evidence="1">
    <location>
        <begin position="779"/>
        <end position="796"/>
    </location>
</feature>
<feature type="region of interest" description="Disordered" evidence="1">
    <location>
        <begin position="773"/>
        <end position="834"/>
    </location>
</feature>
<dbReference type="InterPro" id="IPR057826">
    <property type="entry name" value="WWE_C20G8.02"/>
</dbReference>
<dbReference type="EMBL" id="KN847337">
    <property type="protein sequence ID" value="KIW40990.1"/>
    <property type="molecule type" value="Genomic_DNA"/>
</dbReference>
<dbReference type="AlphaFoldDB" id="A0A0D2DF12"/>
<name>A0A0D2DF12_9EURO</name>
<feature type="compositionally biased region" description="Basic and acidic residues" evidence="1">
    <location>
        <begin position="882"/>
        <end position="891"/>
    </location>
</feature>
<dbReference type="HOGENOM" id="CLU_007365_1_0_1"/>
<organism evidence="3 4">
    <name type="scientific">Exophiala oligosperma</name>
    <dbReference type="NCBI Taxonomy" id="215243"/>
    <lineage>
        <taxon>Eukaryota</taxon>
        <taxon>Fungi</taxon>
        <taxon>Dikarya</taxon>
        <taxon>Ascomycota</taxon>
        <taxon>Pezizomycotina</taxon>
        <taxon>Eurotiomycetes</taxon>
        <taxon>Chaetothyriomycetidae</taxon>
        <taxon>Chaetothyriales</taxon>
        <taxon>Herpotrichiellaceae</taxon>
        <taxon>Exophiala</taxon>
    </lineage>
</organism>
<dbReference type="GO" id="GO:0046872">
    <property type="term" value="F:metal ion binding"/>
    <property type="evidence" value="ECO:0007669"/>
    <property type="project" value="InterPro"/>
</dbReference>
<feature type="region of interest" description="Disordered" evidence="1">
    <location>
        <begin position="305"/>
        <end position="398"/>
    </location>
</feature>
<dbReference type="PROSITE" id="PS51043">
    <property type="entry name" value="DDHD"/>
    <property type="match status" value="1"/>
</dbReference>
<dbReference type="SMART" id="SM01127">
    <property type="entry name" value="DDHD"/>
    <property type="match status" value="1"/>
</dbReference>
<feature type="compositionally biased region" description="Acidic residues" evidence="1">
    <location>
        <begin position="375"/>
        <end position="387"/>
    </location>
</feature>
<dbReference type="Pfam" id="PF23465">
    <property type="entry name" value="DUF7131"/>
    <property type="match status" value="1"/>
</dbReference>
<dbReference type="GO" id="GO:0005737">
    <property type="term" value="C:cytoplasm"/>
    <property type="evidence" value="ECO:0007669"/>
    <property type="project" value="TreeGrafter"/>
</dbReference>
<feature type="compositionally biased region" description="Polar residues" evidence="1">
    <location>
        <begin position="821"/>
        <end position="830"/>
    </location>
</feature>
<feature type="compositionally biased region" description="Basic and acidic residues" evidence="1">
    <location>
        <begin position="305"/>
        <end position="316"/>
    </location>
</feature>
<evidence type="ECO:0000313" key="3">
    <source>
        <dbReference type="EMBL" id="KIW40990.1"/>
    </source>
</evidence>
<dbReference type="OrthoDB" id="431378at2759"/>
<dbReference type="STRING" id="215243.A0A0D2DF12"/>
<sequence>MAESSRPASSFLGSITSWSRSNTPPPKSPLVKPSEGSPGLKQSTGLDHTINLRPSPSLRKYPKDCPPLKARWYYAVDVAKRKPFAAETNSDEKPKPPQVPKKLVPFSASDSAAIEKAFQSLDNDEAAHRDGSEVTSTKVPVNEDYLFDVHIEKRELEPAYWLGPVYEVRRGSWFYSDGSSLKPCDENLANQLEEGYLKVAAWRRIGLTGQRSTSQPRSRPTSGVFDGTAHSAQPSQDDNQSTPSNIYRLFGSHMNTTVTYQDATVAYLSTDDFLSRMSSTVYGRFVGYGGTKVVRGWTDLKVADGKATDSKADSKTADGTSTKEKRRSAKIPAEVAPVVDDKVEEEPEKPRRTALERQISSLAGMPDTQDSQSQAEEDAREEEEREMEEAREKDGEDQARQIDHLVLVTHGIGQRLGLRLDSINFIHDVNTLRKTMKAVYGSAPDLQALSGEPKNCRVQVLPVCWRHLLDFPKQSLKQNRKEFDLGDADDGFDDEYPSLQDITVEGVPAVRNLITDLAMDVLLYQSAYREHIASIVQKESNRVYQLFKQRTGFSGKVSFCGHSLGSAILFDILCRQEEPSKTRPRRVSSKTSREFNVEQKDLHLDFDVENFFCVGSPIALFQMLKGRTIAARSTLGASTFGAAAVPTSPFDPDPMLNDPFDSSLKPPGSGAAARDIIPISTSSPKCRELYNIFHPTDPIAYRMEPLISSAMAQLKSQPLPYTKKGLFAAPGIANVTARMGQQVMSSWYNLTSGVASSLINRSLGITGEEQALPQDKAKASGGPTTSTSSSSAPTSTHQSNTTPHVPVVSSDKKQQELANMAKSSPPTEQAPTLIDSEIETLYAGFQRRRRSHDASTDGTGGEEGHGSSAGFGAGVGGAGSSEYHHLSQERARKLKREEMKVRALNSNGRVDYHIQEGMFDVSLLASIASHLSYWADEDVNHFMIGQMLKTRGHDRTNSNKGRDGYSSSW</sequence>
<evidence type="ECO:0000256" key="1">
    <source>
        <dbReference type="SAM" id="MobiDB-lite"/>
    </source>
</evidence>